<feature type="transmembrane region" description="Helical" evidence="1">
    <location>
        <begin position="36"/>
        <end position="60"/>
    </location>
</feature>
<evidence type="ECO:0000313" key="2">
    <source>
        <dbReference type="EMBL" id="MDN5203491.1"/>
    </source>
</evidence>
<reference evidence="2" key="1">
    <citation type="submission" date="2023-06" db="EMBL/GenBank/DDBJ databases">
        <title>Genomic of Parafulvivirga corallium.</title>
        <authorList>
            <person name="Wang G."/>
        </authorList>
    </citation>
    <scope>NUCLEOTIDE SEQUENCE</scope>
    <source>
        <strain evidence="2">BMA10</strain>
    </source>
</reference>
<accession>A0ABT8KRW4</accession>
<proteinExistence type="predicted"/>
<sequence>MDNKNYVKQILYFILYLSIQVIFIKNVVLFGRGFCFLYIVFLLLLPLEIGPLALMLIGFLTGFIVDVFYDSLGMHAAACVLIMFLRPHLMNVLTPRGGYEQVPVPTLKLMGLEWFSTYTFILVFIHSMALFYIEAGGFNRFFFTFSKVISSSILTFILIIILQYLFYMPKRRI</sequence>
<comment type="caution">
    <text evidence="2">The sequence shown here is derived from an EMBL/GenBank/DDBJ whole genome shotgun (WGS) entry which is preliminary data.</text>
</comment>
<keyword evidence="1" id="KW-0472">Membrane</keyword>
<dbReference type="Proteomes" id="UP001172082">
    <property type="component" value="Unassembled WGS sequence"/>
</dbReference>
<keyword evidence="1" id="KW-0812">Transmembrane</keyword>
<feature type="transmembrane region" description="Helical" evidence="1">
    <location>
        <begin position="6"/>
        <end position="24"/>
    </location>
</feature>
<protein>
    <submittedName>
        <fullName evidence="2">Rod shape-determining protein MreD</fullName>
    </submittedName>
</protein>
<evidence type="ECO:0000256" key="1">
    <source>
        <dbReference type="SAM" id="Phobius"/>
    </source>
</evidence>
<organism evidence="2 3">
    <name type="scientific">Splendidivirga corallicola</name>
    <dbReference type="NCBI Taxonomy" id="3051826"/>
    <lineage>
        <taxon>Bacteria</taxon>
        <taxon>Pseudomonadati</taxon>
        <taxon>Bacteroidota</taxon>
        <taxon>Cytophagia</taxon>
        <taxon>Cytophagales</taxon>
        <taxon>Splendidivirgaceae</taxon>
        <taxon>Splendidivirga</taxon>
    </lineage>
</organism>
<feature type="transmembrane region" description="Helical" evidence="1">
    <location>
        <begin position="72"/>
        <end position="93"/>
    </location>
</feature>
<keyword evidence="1" id="KW-1133">Transmembrane helix</keyword>
<name>A0ABT8KRW4_9BACT</name>
<dbReference type="RefSeq" id="WP_346753513.1">
    <property type="nucleotide sequence ID" value="NZ_JAUJEA010000007.1"/>
</dbReference>
<feature type="transmembrane region" description="Helical" evidence="1">
    <location>
        <begin position="145"/>
        <end position="167"/>
    </location>
</feature>
<dbReference type="EMBL" id="JAUJEA010000007">
    <property type="protein sequence ID" value="MDN5203491.1"/>
    <property type="molecule type" value="Genomic_DNA"/>
</dbReference>
<evidence type="ECO:0000313" key="3">
    <source>
        <dbReference type="Proteomes" id="UP001172082"/>
    </source>
</evidence>
<feature type="transmembrane region" description="Helical" evidence="1">
    <location>
        <begin position="114"/>
        <end position="133"/>
    </location>
</feature>
<gene>
    <name evidence="2" type="ORF">QQ008_19040</name>
</gene>
<keyword evidence="3" id="KW-1185">Reference proteome</keyword>